<feature type="transmembrane region" description="Helical" evidence="1">
    <location>
        <begin position="29"/>
        <end position="51"/>
    </location>
</feature>
<comment type="caution">
    <text evidence="2">The sequence shown here is derived from an EMBL/GenBank/DDBJ whole genome shotgun (WGS) entry which is preliminary data.</text>
</comment>
<evidence type="ECO:0000313" key="3">
    <source>
        <dbReference type="Proteomes" id="UP000596742"/>
    </source>
</evidence>
<evidence type="ECO:0000313" key="2">
    <source>
        <dbReference type="EMBL" id="VDI55244.1"/>
    </source>
</evidence>
<sequence length="151" mass="17911">MNYRVKHISSWETFTSSKWAFYHGSKDKIAIRIILLTNMTVPPMFLSSLSVKYRDTVNFGMVNIASHKGRRILRQLKQKYWPLLLAVTKRGIFTYGKLPGEHFTYQELDFYLSYLLQDFLPIKQWYHKLPFFLDPTLIGLIIVWFKPRSSA</sequence>
<gene>
    <name evidence="2" type="ORF">MGAL_10B027912</name>
</gene>
<name>A0A8B6FTM0_MYTGA</name>
<keyword evidence="1" id="KW-0472">Membrane</keyword>
<dbReference type="EMBL" id="UYJE01007473">
    <property type="protein sequence ID" value="VDI55244.1"/>
    <property type="molecule type" value="Genomic_DNA"/>
</dbReference>
<keyword evidence="3" id="KW-1185">Reference proteome</keyword>
<dbReference type="AlphaFoldDB" id="A0A8B6FTM0"/>
<dbReference type="Proteomes" id="UP000596742">
    <property type="component" value="Unassembled WGS sequence"/>
</dbReference>
<organism evidence="2 3">
    <name type="scientific">Mytilus galloprovincialis</name>
    <name type="common">Mediterranean mussel</name>
    <dbReference type="NCBI Taxonomy" id="29158"/>
    <lineage>
        <taxon>Eukaryota</taxon>
        <taxon>Metazoa</taxon>
        <taxon>Spiralia</taxon>
        <taxon>Lophotrochozoa</taxon>
        <taxon>Mollusca</taxon>
        <taxon>Bivalvia</taxon>
        <taxon>Autobranchia</taxon>
        <taxon>Pteriomorphia</taxon>
        <taxon>Mytilida</taxon>
        <taxon>Mytiloidea</taxon>
        <taxon>Mytilidae</taxon>
        <taxon>Mytilinae</taxon>
        <taxon>Mytilus</taxon>
    </lineage>
</organism>
<evidence type="ECO:0000256" key="1">
    <source>
        <dbReference type="SAM" id="Phobius"/>
    </source>
</evidence>
<proteinExistence type="predicted"/>
<keyword evidence="1" id="KW-0812">Transmembrane</keyword>
<protein>
    <submittedName>
        <fullName evidence="2">Uncharacterized protein</fullName>
    </submittedName>
</protein>
<reference evidence="2" key="1">
    <citation type="submission" date="2018-11" db="EMBL/GenBank/DDBJ databases">
        <authorList>
            <person name="Alioto T."/>
            <person name="Alioto T."/>
        </authorList>
    </citation>
    <scope>NUCLEOTIDE SEQUENCE</scope>
</reference>
<accession>A0A8B6FTM0</accession>
<keyword evidence="1" id="KW-1133">Transmembrane helix</keyword>